<dbReference type="AlphaFoldDB" id="A0A9J5Y643"/>
<comment type="caution">
    <text evidence="1">The sequence shown here is derived from an EMBL/GenBank/DDBJ whole genome shotgun (WGS) entry which is preliminary data.</text>
</comment>
<gene>
    <name evidence="1" type="ORF">H5410_036738</name>
</gene>
<dbReference type="OrthoDB" id="1750494at2759"/>
<organism evidence="1 2">
    <name type="scientific">Solanum commersonii</name>
    <name type="common">Commerson's wild potato</name>
    <name type="synonym">Commerson's nightshade</name>
    <dbReference type="NCBI Taxonomy" id="4109"/>
    <lineage>
        <taxon>Eukaryota</taxon>
        <taxon>Viridiplantae</taxon>
        <taxon>Streptophyta</taxon>
        <taxon>Embryophyta</taxon>
        <taxon>Tracheophyta</taxon>
        <taxon>Spermatophyta</taxon>
        <taxon>Magnoliopsida</taxon>
        <taxon>eudicotyledons</taxon>
        <taxon>Gunneridae</taxon>
        <taxon>Pentapetalae</taxon>
        <taxon>asterids</taxon>
        <taxon>lamiids</taxon>
        <taxon>Solanales</taxon>
        <taxon>Solanaceae</taxon>
        <taxon>Solanoideae</taxon>
        <taxon>Solaneae</taxon>
        <taxon>Solanum</taxon>
    </lineage>
</organism>
<keyword evidence="2" id="KW-1185">Reference proteome</keyword>
<dbReference type="EMBL" id="JACXVP010000007">
    <property type="protein sequence ID" value="KAG5595506.1"/>
    <property type="molecule type" value="Genomic_DNA"/>
</dbReference>
<name>A0A9J5Y643_SOLCO</name>
<evidence type="ECO:0000313" key="2">
    <source>
        <dbReference type="Proteomes" id="UP000824120"/>
    </source>
</evidence>
<sequence>MGQVYVLEYVNPDENSMSHVNENQRNHIPVSAIVTRSGKTLPEIIIPDNVDSKGVIIDDESLKGMDKTQIEEVEGNQIKMLEKAEKIKSVMKMSSWCIAEQFCKAVLYRPMIQNAKMLKAKAERR</sequence>
<accession>A0A9J5Y643</accession>
<reference evidence="1 2" key="1">
    <citation type="submission" date="2020-09" db="EMBL/GenBank/DDBJ databases">
        <title>De no assembly of potato wild relative species, Solanum commersonii.</title>
        <authorList>
            <person name="Cho K."/>
        </authorList>
    </citation>
    <scope>NUCLEOTIDE SEQUENCE [LARGE SCALE GENOMIC DNA]</scope>
    <source>
        <strain evidence="1">LZ3.2</strain>
        <tissue evidence="1">Leaf</tissue>
    </source>
</reference>
<proteinExistence type="predicted"/>
<dbReference type="Proteomes" id="UP000824120">
    <property type="component" value="Chromosome 7"/>
</dbReference>
<protein>
    <submittedName>
        <fullName evidence="1">Uncharacterized protein</fullName>
    </submittedName>
</protein>
<evidence type="ECO:0000313" key="1">
    <source>
        <dbReference type="EMBL" id="KAG5595506.1"/>
    </source>
</evidence>